<organism evidence="2 3">
    <name type="scientific">Armillaria novae-zelandiae</name>
    <dbReference type="NCBI Taxonomy" id="153914"/>
    <lineage>
        <taxon>Eukaryota</taxon>
        <taxon>Fungi</taxon>
        <taxon>Dikarya</taxon>
        <taxon>Basidiomycota</taxon>
        <taxon>Agaricomycotina</taxon>
        <taxon>Agaricomycetes</taxon>
        <taxon>Agaricomycetidae</taxon>
        <taxon>Agaricales</taxon>
        <taxon>Marasmiineae</taxon>
        <taxon>Physalacriaceae</taxon>
        <taxon>Armillaria</taxon>
    </lineage>
</organism>
<comment type="caution">
    <text evidence="2">The sequence shown here is derived from an EMBL/GenBank/DDBJ whole genome shotgun (WGS) entry which is preliminary data.</text>
</comment>
<reference evidence="2" key="1">
    <citation type="submission" date="2023-06" db="EMBL/GenBank/DDBJ databases">
        <authorList>
            <consortium name="Lawrence Berkeley National Laboratory"/>
            <person name="Ahrendt S."/>
            <person name="Sahu N."/>
            <person name="Indic B."/>
            <person name="Wong-Bajracharya J."/>
            <person name="Merenyi Z."/>
            <person name="Ke H.-M."/>
            <person name="Monk M."/>
            <person name="Kocsube S."/>
            <person name="Drula E."/>
            <person name="Lipzen A."/>
            <person name="Balint B."/>
            <person name="Henrissat B."/>
            <person name="Andreopoulos B."/>
            <person name="Martin F.M."/>
            <person name="Harder C.B."/>
            <person name="Rigling D."/>
            <person name="Ford K.L."/>
            <person name="Foster G.D."/>
            <person name="Pangilinan J."/>
            <person name="Papanicolaou A."/>
            <person name="Barry K."/>
            <person name="LaButti K."/>
            <person name="Viragh M."/>
            <person name="Koriabine M."/>
            <person name="Yan M."/>
            <person name="Riley R."/>
            <person name="Champramary S."/>
            <person name="Plett K.L."/>
            <person name="Tsai I.J."/>
            <person name="Slot J."/>
            <person name="Sipos G."/>
            <person name="Plett J."/>
            <person name="Nagy L.G."/>
            <person name="Grigoriev I.V."/>
        </authorList>
    </citation>
    <scope>NUCLEOTIDE SEQUENCE</scope>
    <source>
        <strain evidence="2">ICMP 16352</strain>
    </source>
</reference>
<gene>
    <name evidence="2" type="ORF">IW261DRAFT_1511349</name>
</gene>
<keyword evidence="3" id="KW-1185">Reference proteome</keyword>
<sequence length="534" mass="60566">MTEPSLTPTLKADHERYHHIIPRFILRRFQVGGQMSKKERKKAFKYTGREPGEDIRTRYPFDVNHLDERLSRLESNAADVVLQVHKAIDKGSFAISRQKLGDLRQFLFLMRYHHTVALSASDANTDHPKNTFVAEQLKRFGESLALSTNSQIWLHFLHYFLDVQTYDGAPFTNRQDMASHTDPKPRNVGILAHIPAAIYQRHARMFYLANGLGLWEGLSEQCHMHCVFVVGPHLAIILRNNVSMVQMDDSFTFDITKLTSQQTFDVNSFLLRNEHDDGSITFTSKEFMMKTLAHYVDTTSTLEDPHKNPAQPNFSLSHRLKGAFGKAELDPEAGLSSSTEPTSSHSAATAAGPHTSPPRSKRSKKRNPRIAQLARSGTETLTPLVPRPSGSSRDSVSENRNGPVAGPFTESHTTPYSDQHTDALDELMIRIISRQISFFSSYEQAYRLYNLFVAVQPPANCDRILSEIISRLQEILRPPNRDVRPRPNASSPVPHPREDQKRWALLVNPKNGWEEMYRGVVKNRPDVLAATHFT</sequence>
<accession>A0AA39NTG2</accession>
<protein>
    <submittedName>
        <fullName evidence="2">Uncharacterized protein</fullName>
    </submittedName>
</protein>
<feature type="region of interest" description="Disordered" evidence="1">
    <location>
        <begin position="329"/>
        <end position="418"/>
    </location>
</feature>
<feature type="compositionally biased region" description="Low complexity" evidence="1">
    <location>
        <begin position="336"/>
        <end position="358"/>
    </location>
</feature>
<evidence type="ECO:0000313" key="3">
    <source>
        <dbReference type="Proteomes" id="UP001175227"/>
    </source>
</evidence>
<feature type="region of interest" description="Disordered" evidence="1">
    <location>
        <begin position="479"/>
        <end position="500"/>
    </location>
</feature>
<dbReference type="Proteomes" id="UP001175227">
    <property type="component" value="Unassembled WGS sequence"/>
</dbReference>
<evidence type="ECO:0000313" key="2">
    <source>
        <dbReference type="EMBL" id="KAK0471550.1"/>
    </source>
</evidence>
<dbReference type="Pfam" id="PF14022">
    <property type="entry name" value="DUF4238"/>
    <property type="match status" value="1"/>
</dbReference>
<feature type="compositionally biased region" description="Polar residues" evidence="1">
    <location>
        <begin position="389"/>
        <end position="400"/>
    </location>
</feature>
<dbReference type="AlphaFoldDB" id="A0AA39NTG2"/>
<evidence type="ECO:0000256" key="1">
    <source>
        <dbReference type="SAM" id="MobiDB-lite"/>
    </source>
</evidence>
<proteinExistence type="predicted"/>
<feature type="compositionally biased region" description="Basic residues" evidence="1">
    <location>
        <begin position="359"/>
        <end position="368"/>
    </location>
</feature>
<dbReference type="EMBL" id="JAUEPR010000049">
    <property type="protein sequence ID" value="KAK0471550.1"/>
    <property type="molecule type" value="Genomic_DNA"/>
</dbReference>
<dbReference type="InterPro" id="IPR025332">
    <property type="entry name" value="DUF4238"/>
</dbReference>
<name>A0AA39NTG2_9AGAR</name>